<evidence type="ECO:0000313" key="3">
    <source>
        <dbReference type="Proteomes" id="UP001295423"/>
    </source>
</evidence>
<evidence type="ECO:0000256" key="1">
    <source>
        <dbReference type="SAM" id="Phobius"/>
    </source>
</evidence>
<keyword evidence="1" id="KW-0472">Membrane</keyword>
<dbReference type="EMBL" id="CAKOGP040002091">
    <property type="protein sequence ID" value="CAJ1961531.1"/>
    <property type="molecule type" value="Genomic_DNA"/>
</dbReference>
<sequence length="131" mass="14255">MTQEVDSEGDTSPKTGEDNSRFNYKLAAVFLLLATLASVALNVCLLVHGNSKDNEHHKNLSVGEAMPTTWDKAVWSKLFPWASESISGCKLNVMGQCLTIEGYPAHLSFDMSTNAWGYLAKGSKWSAVNAT</sequence>
<gene>
    <name evidence="2" type="ORF">CYCCA115_LOCUS19243</name>
</gene>
<name>A0AAD2G6M6_9STRA</name>
<reference evidence="2" key="1">
    <citation type="submission" date="2023-08" db="EMBL/GenBank/DDBJ databases">
        <authorList>
            <person name="Audoor S."/>
            <person name="Bilcke G."/>
        </authorList>
    </citation>
    <scope>NUCLEOTIDE SEQUENCE</scope>
</reference>
<organism evidence="2 3">
    <name type="scientific">Cylindrotheca closterium</name>
    <dbReference type="NCBI Taxonomy" id="2856"/>
    <lineage>
        <taxon>Eukaryota</taxon>
        <taxon>Sar</taxon>
        <taxon>Stramenopiles</taxon>
        <taxon>Ochrophyta</taxon>
        <taxon>Bacillariophyta</taxon>
        <taxon>Bacillariophyceae</taxon>
        <taxon>Bacillariophycidae</taxon>
        <taxon>Bacillariales</taxon>
        <taxon>Bacillariaceae</taxon>
        <taxon>Cylindrotheca</taxon>
    </lineage>
</organism>
<dbReference type="Proteomes" id="UP001295423">
    <property type="component" value="Unassembled WGS sequence"/>
</dbReference>
<dbReference type="AlphaFoldDB" id="A0AAD2G6M6"/>
<keyword evidence="3" id="KW-1185">Reference proteome</keyword>
<evidence type="ECO:0000313" key="2">
    <source>
        <dbReference type="EMBL" id="CAJ1961531.1"/>
    </source>
</evidence>
<protein>
    <submittedName>
        <fullName evidence="2">Uncharacterized protein</fullName>
    </submittedName>
</protein>
<accession>A0AAD2G6M6</accession>
<comment type="caution">
    <text evidence="2">The sequence shown here is derived from an EMBL/GenBank/DDBJ whole genome shotgun (WGS) entry which is preliminary data.</text>
</comment>
<feature type="transmembrane region" description="Helical" evidence="1">
    <location>
        <begin position="26"/>
        <end position="48"/>
    </location>
</feature>
<proteinExistence type="predicted"/>
<keyword evidence="1" id="KW-0812">Transmembrane</keyword>
<keyword evidence="1" id="KW-1133">Transmembrane helix</keyword>